<dbReference type="Gene3D" id="3.40.140.10">
    <property type="entry name" value="Cytidine Deaminase, domain 2"/>
    <property type="match status" value="1"/>
</dbReference>
<name>A0A9D8KBK1_9DELT</name>
<dbReference type="Proteomes" id="UP000809273">
    <property type="component" value="Unassembled WGS sequence"/>
</dbReference>
<keyword evidence="1" id="KW-0812">Transmembrane</keyword>
<evidence type="ECO:0000313" key="2">
    <source>
        <dbReference type="EMBL" id="MBN1571929.1"/>
    </source>
</evidence>
<feature type="transmembrane region" description="Helical" evidence="1">
    <location>
        <begin position="6"/>
        <end position="24"/>
    </location>
</feature>
<accession>A0A9D8KBK1</accession>
<reference evidence="2" key="1">
    <citation type="journal article" date="2021" name="Environ. Microbiol.">
        <title>Genomic characterization of three novel Desulfobacterota classes expand the metabolic and phylogenetic diversity of the phylum.</title>
        <authorList>
            <person name="Murphy C.L."/>
            <person name="Biggerstaff J."/>
            <person name="Eichhorn A."/>
            <person name="Ewing E."/>
            <person name="Shahan R."/>
            <person name="Soriano D."/>
            <person name="Stewart S."/>
            <person name="VanMol K."/>
            <person name="Walker R."/>
            <person name="Walters P."/>
            <person name="Elshahed M.S."/>
            <person name="Youssef N.H."/>
        </authorList>
    </citation>
    <scope>NUCLEOTIDE SEQUENCE</scope>
    <source>
        <strain evidence="2">Zod_Metabat.24</strain>
    </source>
</reference>
<evidence type="ECO:0000256" key="1">
    <source>
        <dbReference type="SAM" id="Phobius"/>
    </source>
</evidence>
<keyword evidence="1" id="KW-0472">Membrane</keyword>
<keyword evidence="1" id="KW-1133">Transmembrane helix</keyword>
<sequence length="249" mass="29286">MLDFIITIFILCTLFALVFVITHLRPLRDYEIKSLAIMRRDIKVRIYYSFRIVEFFADKNFKKKMNPNGEFCEISEELINFPGIAASLLKYKKHEWTIIGFEKDRLVNLIWLNKGFDNKRVNIYLPLNDIANIALRKNYNTVLIFHNHPNTNPRYYSCINPSDQDLKTASEFAQVLNDNKIGLLEFVCERGGFYEYFYSPSDSFFPLANFVKSIERVNGSSLLKNLSLHIERIRKKGTDIVERKGRVLY</sequence>
<comment type="caution">
    <text evidence="2">The sequence shown here is derived from an EMBL/GenBank/DDBJ whole genome shotgun (WGS) entry which is preliminary data.</text>
</comment>
<evidence type="ECO:0008006" key="4">
    <source>
        <dbReference type="Google" id="ProtNLM"/>
    </source>
</evidence>
<proteinExistence type="predicted"/>
<protein>
    <recommendedName>
        <fullName evidence="4">RadC-like JAB domain-containing protein</fullName>
    </recommendedName>
</protein>
<reference evidence="2" key="2">
    <citation type="submission" date="2021-01" db="EMBL/GenBank/DDBJ databases">
        <authorList>
            <person name="Hahn C.R."/>
            <person name="Youssef N.H."/>
            <person name="Elshahed M."/>
        </authorList>
    </citation>
    <scope>NUCLEOTIDE SEQUENCE</scope>
    <source>
        <strain evidence="2">Zod_Metabat.24</strain>
    </source>
</reference>
<dbReference type="EMBL" id="JAFGIX010000009">
    <property type="protein sequence ID" value="MBN1571929.1"/>
    <property type="molecule type" value="Genomic_DNA"/>
</dbReference>
<evidence type="ECO:0000313" key="3">
    <source>
        <dbReference type="Proteomes" id="UP000809273"/>
    </source>
</evidence>
<organism evidence="2 3">
    <name type="scientific">Candidatus Zymogenus saltonus</name>
    <dbReference type="NCBI Taxonomy" id="2844893"/>
    <lineage>
        <taxon>Bacteria</taxon>
        <taxon>Deltaproteobacteria</taxon>
        <taxon>Candidatus Zymogenia</taxon>
        <taxon>Candidatus Zymogeniales</taxon>
        <taxon>Candidatus Zymogenaceae</taxon>
        <taxon>Candidatus Zymogenus</taxon>
    </lineage>
</organism>
<dbReference type="AlphaFoldDB" id="A0A9D8KBK1"/>
<gene>
    <name evidence="2" type="ORF">JW984_01895</name>
</gene>